<evidence type="ECO:0000313" key="2">
    <source>
        <dbReference type="EMBL" id="MBD2281580.1"/>
    </source>
</evidence>
<evidence type="ECO:0000313" key="3">
    <source>
        <dbReference type="Proteomes" id="UP000606721"/>
    </source>
</evidence>
<keyword evidence="1" id="KW-0472">Membrane</keyword>
<dbReference type="EMBL" id="JACJQT010000143">
    <property type="protein sequence ID" value="MBD2281580.1"/>
    <property type="molecule type" value="Genomic_DNA"/>
</dbReference>
<keyword evidence="3" id="KW-1185">Reference proteome</keyword>
<gene>
    <name evidence="2" type="ORF">H6F99_25970</name>
</gene>
<keyword evidence="1" id="KW-1133">Transmembrane helix</keyword>
<proteinExistence type="predicted"/>
<name>A0ABR8C481_APHFL</name>
<dbReference type="RefSeq" id="WP_190384674.1">
    <property type="nucleotide sequence ID" value="NZ_JACJQT010000143.1"/>
</dbReference>
<sequence length="64" mass="7577">MIKVTKIREISAIRLIRDSDLFPRDRLRKGKILAPLIIFIYCLIRKGGILDRLLVDSDHEKFRK</sequence>
<comment type="caution">
    <text evidence="2">The sequence shown here is derived from an EMBL/GenBank/DDBJ whole genome shotgun (WGS) entry which is preliminary data.</text>
</comment>
<accession>A0ABR8C481</accession>
<evidence type="ECO:0000256" key="1">
    <source>
        <dbReference type="SAM" id="Phobius"/>
    </source>
</evidence>
<protein>
    <submittedName>
        <fullName evidence="2">Uncharacterized protein</fullName>
    </submittedName>
</protein>
<organism evidence="2 3">
    <name type="scientific">Aphanizomenon flos-aquae FACHB-1040</name>
    <dbReference type="NCBI Taxonomy" id="2692887"/>
    <lineage>
        <taxon>Bacteria</taxon>
        <taxon>Bacillati</taxon>
        <taxon>Cyanobacteriota</taxon>
        <taxon>Cyanophyceae</taxon>
        <taxon>Nostocales</taxon>
        <taxon>Aphanizomenonaceae</taxon>
        <taxon>Aphanizomenon</taxon>
    </lineage>
</organism>
<reference evidence="2 3" key="1">
    <citation type="journal article" date="2020" name="ISME J.">
        <title>Comparative genomics reveals insights into cyanobacterial evolution and habitat adaptation.</title>
        <authorList>
            <person name="Chen M.Y."/>
            <person name="Teng W.K."/>
            <person name="Zhao L."/>
            <person name="Hu C.X."/>
            <person name="Zhou Y.K."/>
            <person name="Han B.P."/>
            <person name="Song L.R."/>
            <person name="Shu W.S."/>
        </authorList>
    </citation>
    <scope>NUCLEOTIDE SEQUENCE [LARGE SCALE GENOMIC DNA]</scope>
    <source>
        <strain evidence="2 3">FACHB-1040</strain>
    </source>
</reference>
<feature type="transmembrane region" description="Helical" evidence="1">
    <location>
        <begin position="32"/>
        <end position="50"/>
    </location>
</feature>
<keyword evidence="1" id="KW-0812">Transmembrane</keyword>
<dbReference type="Proteomes" id="UP000606721">
    <property type="component" value="Unassembled WGS sequence"/>
</dbReference>